<proteinExistence type="inferred from homology"/>
<dbReference type="GO" id="GO:0016266">
    <property type="term" value="P:protein O-linked glycosylation via N-acetyl-galactosamine"/>
    <property type="evidence" value="ECO:0007669"/>
    <property type="project" value="TreeGrafter"/>
</dbReference>
<evidence type="ECO:0000256" key="4">
    <source>
        <dbReference type="ARBA" id="ARBA00022679"/>
    </source>
</evidence>
<dbReference type="AlphaFoldDB" id="A0A3Q4NBB6"/>
<dbReference type="GeneTree" id="ENSGT00940000158065"/>
<comment type="subcellular location">
    <subcellularLocation>
        <location evidence="1">Membrane</location>
        <topology evidence="1">Single-pass type II membrane protein</topology>
    </subcellularLocation>
</comment>
<accession>A0A3Q4NBB6</accession>
<reference evidence="7" key="2">
    <citation type="submission" date="2025-09" db="UniProtKB">
        <authorList>
            <consortium name="Ensembl"/>
        </authorList>
    </citation>
    <scope>IDENTIFICATION</scope>
</reference>
<dbReference type="GO" id="GO:0016020">
    <property type="term" value="C:membrane"/>
    <property type="evidence" value="ECO:0007669"/>
    <property type="project" value="UniProtKB-SubCell"/>
</dbReference>
<dbReference type="InterPro" id="IPR029044">
    <property type="entry name" value="Nucleotide-diphossugar_trans"/>
</dbReference>
<evidence type="ECO:0000256" key="2">
    <source>
        <dbReference type="ARBA" id="ARBA00006351"/>
    </source>
</evidence>
<keyword evidence="5" id="KW-0812">Transmembrane</keyword>
<feature type="region of interest" description="Disordered" evidence="6">
    <location>
        <begin position="36"/>
        <end position="80"/>
    </location>
</feature>
<evidence type="ECO:0000256" key="5">
    <source>
        <dbReference type="ARBA" id="ARBA00022968"/>
    </source>
</evidence>
<dbReference type="PANTHER" id="PTHR46012">
    <property type="entry name" value="IP22168P"/>
    <property type="match status" value="1"/>
</dbReference>
<evidence type="ECO:0000256" key="3">
    <source>
        <dbReference type="ARBA" id="ARBA00022676"/>
    </source>
</evidence>
<dbReference type="Proteomes" id="UP000261580">
    <property type="component" value="Unassembled WGS sequence"/>
</dbReference>
<dbReference type="SUPFAM" id="SSF53448">
    <property type="entry name" value="Nucleotide-diphospho-sugar transferases"/>
    <property type="match status" value="1"/>
</dbReference>
<comment type="similarity">
    <text evidence="2">Belongs to the glycosyltransferase 8 family.</text>
</comment>
<sequence length="329" mass="37437">MRIHCKVVVIAVCFGVFLLLYFLGGNAADDPLLKEVGEEPEEDSSSSQSPSLKSPAGVGVRPEEPLKGRKQGRPISRGASVNVKRRTKAEDVMHLAVVACGNRLNETLTMVKSALLFSLKKIKFHIFAEDPLALQFKERLNQWPRSVAAKFQYRIYSISFSVGNADEWKKLFKPCAAQRLFLPVSLTHLSHLISPPCLMSLAGVKKKMLIHLFSRLFIFPCQWNYRPDHCMYGSNCKGAEEEGVSILHGNRGVYHDDKQPAFKVVYDAIHNFPFEDNMFQSLFYPIQTKFLDTVNTLCGRIPQVFLKQIEKTMRKVFEDKVVRHVRPHK</sequence>
<dbReference type="GO" id="GO:0035252">
    <property type="term" value="F:UDP-xylosyltransferase activity"/>
    <property type="evidence" value="ECO:0007669"/>
    <property type="project" value="TreeGrafter"/>
</dbReference>
<name>A0A3Q4NBB6_NEOBR</name>
<keyword evidence="3" id="KW-0328">Glycosyltransferase</keyword>
<evidence type="ECO:0000313" key="8">
    <source>
        <dbReference type="Proteomes" id="UP000261580"/>
    </source>
</evidence>
<keyword evidence="4" id="KW-0808">Transferase</keyword>
<evidence type="ECO:0000313" key="7">
    <source>
        <dbReference type="Ensembl" id="ENSNBRP00000031604.1"/>
    </source>
</evidence>
<evidence type="ECO:0000256" key="1">
    <source>
        <dbReference type="ARBA" id="ARBA00004606"/>
    </source>
</evidence>
<dbReference type="Gene3D" id="3.90.550.10">
    <property type="entry name" value="Spore Coat Polysaccharide Biosynthesis Protein SpsA, Chain A"/>
    <property type="match status" value="1"/>
</dbReference>
<reference evidence="7" key="1">
    <citation type="submission" date="2025-08" db="UniProtKB">
        <authorList>
            <consortium name="Ensembl"/>
        </authorList>
    </citation>
    <scope>IDENTIFICATION</scope>
</reference>
<organism evidence="7 8">
    <name type="scientific">Neolamprologus brichardi</name>
    <name type="common">Fairy cichlid</name>
    <name type="synonym">Lamprologus brichardi</name>
    <dbReference type="NCBI Taxonomy" id="32507"/>
    <lineage>
        <taxon>Eukaryota</taxon>
        <taxon>Metazoa</taxon>
        <taxon>Chordata</taxon>
        <taxon>Craniata</taxon>
        <taxon>Vertebrata</taxon>
        <taxon>Euteleostomi</taxon>
        <taxon>Actinopterygii</taxon>
        <taxon>Neopterygii</taxon>
        <taxon>Teleostei</taxon>
        <taxon>Neoteleostei</taxon>
        <taxon>Acanthomorphata</taxon>
        <taxon>Ovalentaria</taxon>
        <taxon>Cichlomorphae</taxon>
        <taxon>Cichliformes</taxon>
        <taxon>Cichlidae</taxon>
        <taxon>African cichlids</taxon>
        <taxon>Pseudocrenilabrinae</taxon>
        <taxon>Lamprologini</taxon>
        <taxon>Neolamprologus</taxon>
    </lineage>
</organism>
<dbReference type="PANTHER" id="PTHR46012:SF1">
    <property type="entry name" value="GLUCOSIDE XYLOSYLTRANSFERASE 2"/>
    <property type="match status" value="1"/>
</dbReference>
<dbReference type="InterPro" id="IPR051993">
    <property type="entry name" value="Glycosyltransferase_8"/>
</dbReference>
<keyword evidence="5" id="KW-0735">Signal-anchor</keyword>
<protein>
    <submittedName>
        <fullName evidence="7">Glucoside xylosyltransferase 2</fullName>
    </submittedName>
</protein>
<keyword evidence="8" id="KW-1185">Reference proteome</keyword>
<evidence type="ECO:0000256" key="6">
    <source>
        <dbReference type="SAM" id="MobiDB-lite"/>
    </source>
</evidence>
<dbReference type="Ensembl" id="ENSNBRT00000032404.1">
    <property type="protein sequence ID" value="ENSNBRP00000031604.1"/>
    <property type="gene ID" value="ENSNBRG00000024016.1"/>
</dbReference>
<feature type="compositionally biased region" description="Low complexity" evidence="6">
    <location>
        <begin position="45"/>
        <end position="55"/>
    </location>
</feature>